<dbReference type="InterPro" id="IPR025605">
    <property type="entry name" value="OST-HTH/LOTUS_dom"/>
</dbReference>
<dbReference type="PANTHER" id="PTHR35811:SF1">
    <property type="entry name" value="HTH OST-TYPE DOMAIN-CONTAINING PROTEIN"/>
    <property type="match status" value="1"/>
</dbReference>
<dbReference type="CDD" id="cd10146">
    <property type="entry name" value="LabA_like_C"/>
    <property type="match status" value="1"/>
</dbReference>
<dbReference type="GO" id="GO:0004540">
    <property type="term" value="F:RNA nuclease activity"/>
    <property type="evidence" value="ECO:0007669"/>
    <property type="project" value="InterPro"/>
</dbReference>
<protein>
    <submittedName>
        <fullName evidence="2">OST-HTH/LOTUS domain-containing protein</fullName>
    </submittedName>
</protein>
<dbReference type="AlphaFoldDB" id="A0A2T0TXA7"/>
<feature type="domain" description="HTH OST-type" evidence="1">
    <location>
        <begin position="175"/>
        <end position="252"/>
    </location>
</feature>
<gene>
    <name evidence="2" type="ORF">B0I27_10916</name>
</gene>
<comment type="caution">
    <text evidence="2">The sequence shown here is derived from an EMBL/GenBank/DDBJ whole genome shotgun (WGS) entry which is preliminary data.</text>
</comment>
<proteinExistence type="predicted"/>
<keyword evidence="3" id="KW-1185">Reference proteome</keyword>
<dbReference type="Pfam" id="PF12872">
    <property type="entry name" value="OST-HTH"/>
    <property type="match status" value="1"/>
</dbReference>
<dbReference type="PROSITE" id="PS51644">
    <property type="entry name" value="HTH_OST"/>
    <property type="match status" value="1"/>
</dbReference>
<evidence type="ECO:0000313" key="3">
    <source>
        <dbReference type="Proteomes" id="UP000238034"/>
    </source>
</evidence>
<evidence type="ECO:0000313" key="2">
    <source>
        <dbReference type="EMBL" id="PRY50295.1"/>
    </source>
</evidence>
<dbReference type="Pfam" id="PF01936">
    <property type="entry name" value="NYN"/>
    <property type="match status" value="1"/>
</dbReference>
<sequence length="253" mass="28632">METKKDLKLAVLIDADNVPYANVKEMFEEIAKYGTPTFKRIYADWTKPTVSGWKKVLLENAITPIQQYSYSTGKNATDSALIIDAMDILYTGKVDGFCIVSSDSDFTRLATRLREAGMKVIGIGEKKTLIPFITACDKFIYIEILKPEETAPEEVDAKKASPKKPKAANQPLSKIDPKIIRLFADSISDLADENGWAFLGELGNLMLKKKPDFDPRNYGYPKMLPLIKSINRFEIDERDTGNRNIKHIYIRKK</sequence>
<evidence type="ECO:0000259" key="1">
    <source>
        <dbReference type="PROSITE" id="PS51644"/>
    </source>
</evidence>
<dbReference type="CDD" id="cd11297">
    <property type="entry name" value="PIN_LabA-like_N_1"/>
    <property type="match status" value="1"/>
</dbReference>
<name>A0A2T0TXA7_9SPHI</name>
<dbReference type="OrthoDB" id="9783963at2"/>
<dbReference type="Gene3D" id="3.30.420.610">
    <property type="entry name" value="LOTUS domain-like"/>
    <property type="match status" value="1"/>
</dbReference>
<dbReference type="Gene3D" id="3.40.50.1010">
    <property type="entry name" value="5'-nuclease"/>
    <property type="match status" value="1"/>
</dbReference>
<accession>A0A2T0TXA7</accession>
<dbReference type="PANTHER" id="PTHR35811">
    <property type="entry name" value="SLR1870 PROTEIN"/>
    <property type="match status" value="1"/>
</dbReference>
<dbReference type="EMBL" id="PVTH01000009">
    <property type="protein sequence ID" value="PRY50295.1"/>
    <property type="molecule type" value="Genomic_DNA"/>
</dbReference>
<dbReference type="InterPro" id="IPR041966">
    <property type="entry name" value="LOTUS-like"/>
</dbReference>
<dbReference type="InterPro" id="IPR021139">
    <property type="entry name" value="NYN"/>
</dbReference>
<dbReference type="Proteomes" id="UP000238034">
    <property type="component" value="Unassembled WGS sequence"/>
</dbReference>
<reference evidence="2 3" key="1">
    <citation type="submission" date="2018-03" db="EMBL/GenBank/DDBJ databases">
        <title>Genomic Encyclopedia of Type Strains, Phase III (KMG-III): the genomes of soil and plant-associated and newly described type strains.</title>
        <authorList>
            <person name="Whitman W."/>
        </authorList>
    </citation>
    <scope>NUCLEOTIDE SEQUENCE [LARGE SCALE GENOMIC DNA]</scope>
    <source>
        <strain evidence="2 3">CGMCC 1.9313</strain>
    </source>
</reference>
<dbReference type="RefSeq" id="WP_106294289.1">
    <property type="nucleotide sequence ID" value="NZ_PVTH01000009.1"/>
</dbReference>
<organism evidence="2 3">
    <name type="scientific">Arcticibacter pallidicorallinus</name>
    <dbReference type="NCBI Taxonomy" id="1259464"/>
    <lineage>
        <taxon>Bacteria</taxon>
        <taxon>Pseudomonadati</taxon>
        <taxon>Bacteroidota</taxon>
        <taxon>Sphingobacteriia</taxon>
        <taxon>Sphingobacteriales</taxon>
        <taxon>Sphingobacteriaceae</taxon>
        <taxon>Arcticibacter</taxon>
    </lineage>
</organism>